<comment type="caution">
    <text evidence="1">The sequence shown here is derived from an EMBL/GenBank/DDBJ whole genome shotgun (WGS) entry which is preliminary data.</text>
</comment>
<protein>
    <submittedName>
        <fullName evidence="1">Uncharacterized protein</fullName>
    </submittedName>
</protein>
<evidence type="ECO:0000313" key="2">
    <source>
        <dbReference type="Proteomes" id="UP001230156"/>
    </source>
</evidence>
<evidence type="ECO:0000313" key="1">
    <source>
        <dbReference type="EMBL" id="MDQ7251635.1"/>
    </source>
</evidence>
<organism evidence="1 2">
    <name type="scientific">Dongia sedimenti</name>
    <dbReference type="NCBI Taxonomy" id="3064282"/>
    <lineage>
        <taxon>Bacteria</taxon>
        <taxon>Pseudomonadati</taxon>
        <taxon>Pseudomonadota</taxon>
        <taxon>Alphaproteobacteria</taxon>
        <taxon>Rhodospirillales</taxon>
        <taxon>Dongiaceae</taxon>
        <taxon>Dongia</taxon>
    </lineage>
</organism>
<keyword evidence="2" id="KW-1185">Reference proteome</keyword>
<sequence>MNKLKPLIDRCRPHSYVAAAVESLFENLRAEKKAAGNDETAKRLAHMNAVSVYKQAMQAVPNDEADALLKAVLVLQFSQLRAEERERKLYQTWINEIIAVGSKAPMLHGSTGKMA</sequence>
<dbReference type="RefSeq" id="WP_379962187.1">
    <property type="nucleotide sequence ID" value="NZ_JAUYVI010000015.1"/>
</dbReference>
<gene>
    <name evidence="1" type="ORF">Q8A70_28365</name>
</gene>
<reference evidence="2" key="1">
    <citation type="submission" date="2023-08" db="EMBL/GenBank/DDBJ databases">
        <title>Rhodospirillaceae gen. nov., a novel taxon isolated from the Yangtze River Yuezi River estuary sludge.</title>
        <authorList>
            <person name="Ruan L."/>
        </authorList>
    </citation>
    <scope>NUCLEOTIDE SEQUENCE [LARGE SCALE GENOMIC DNA]</scope>
    <source>
        <strain evidence="2">R-7</strain>
    </source>
</reference>
<dbReference type="EMBL" id="JAUYVI010000015">
    <property type="protein sequence ID" value="MDQ7251635.1"/>
    <property type="molecule type" value="Genomic_DNA"/>
</dbReference>
<dbReference type="Proteomes" id="UP001230156">
    <property type="component" value="Unassembled WGS sequence"/>
</dbReference>
<name>A0ABU0YV80_9PROT</name>
<proteinExistence type="predicted"/>
<accession>A0ABU0YV80</accession>